<feature type="region of interest" description="Disordered" evidence="7">
    <location>
        <begin position="1"/>
        <end position="47"/>
    </location>
</feature>
<keyword evidence="2 8" id="KW-0812">Transmembrane</keyword>
<dbReference type="Gene3D" id="1.20.1560.10">
    <property type="entry name" value="ABC transporter type 1, transmembrane domain"/>
    <property type="match status" value="1"/>
</dbReference>
<dbReference type="InterPro" id="IPR011527">
    <property type="entry name" value="ABC1_TM_dom"/>
</dbReference>
<reference evidence="11 12" key="2">
    <citation type="submission" date="2022-06" db="EMBL/GenBank/DDBJ databases">
        <title>Genomic Encyclopedia of Type Strains, Phase I: the one thousand microbial genomes (KMG-I) project.</title>
        <authorList>
            <person name="Kyrpides N."/>
        </authorList>
    </citation>
    <scope>NUCLEOTIDE SEQUENCE [LARGE SCALE GENOMIC DNA]</scope>
    <source>
        <strain evidence="11 12">DSM 43889</strain>
    </source>
</reference>
<evidence type="ECO:0000313" key="11">
    <source>
        <dbReference type="EMBL" id="MCP2332528.1"/>
    </source>
</evidence>
<dbReference type="InterPro" id="IPR017871">
    <property type="entry name" value="ABC_transporter-like_CS"/>
</dbReference>
<dbReference type="InterPro" id="IPR003439">
    <property type="entry name" value="ABC_transporter-like_ATP-bd"/>
</dbReference>
<evidence type="ECO:0000256" key="5">
    <source>
        <dbReference type="ARBA" id="ARBA00022989"/>
    </source>
</evidence>
<evidence type="ECO:0000256" key="6">
    <source>
        <dbReference type="ARBA" id="ARBA00023136"/>
    </source>
</evidence>
<dbReference type="GO" id="GO:0005524">
    <property type="term" value="F:ATP binding"/>
    <property type="evidence" value="ECO:0007669"/>
    <property type="project" value="UniProtKB-KW"/>
</dbReference>
<dbReference type="EMBL" id="AUBJ02000001">
    <property type="protein sequence ID" value="MCP2332528.1"/>
    <property type="molecule type" value="Genomic_DNA"/>
</dbReference>
<reference evidence="11 12" key="1">
    <citation type="submission" date="2013-07" db="EMBL/GenBank/DDBJ databases">
        <authorList>
            <consortium name="DOE Joint Genome Institute"/>
            <person name="Reeve W."/>
            <person name="Huntemann M."/>
            <person name="Han J."/>
            <person name="Chen A."/>
            <person name="Kyrpides N."/>
            <person name="Mavromatis K."/>
            <person name="Markowitz V."/>
            <person name="Palaniappan K."/>
            <person name="Ivanova N."/>
            <person name="Schaumberg A."/>
            <person name="Pati A."/>
            <person name="Liolios K."/>
            <person name="Nordberg H.P."/>
            <person name="Cantor M.N."/>
            <person name="Hua S.X."/>
            <person name="Woyke T."/>
        </authorList>
    </citation>
    <scope>NUCLEOTIDE SEQUENCE [LARGE SCALE GENOMIC DNA]</scope>
    <source>
        <strain evidence="11 12">DSM 43889</strain>
    </source>
</reference>
<dbReference type="Proteomes" id="UP000791080">
    <property type="component" value="Unassembled WGS sequence"/>
</dbReference>
<evidence type="ECO:0000256" key="1">
    <source>
        <dbReference type="ARBA" id="ARBA00004651"/>
    </source>
</evidence>
<feature type="transmembrane region" description="Helical" evidence="8">
    <location>
        <begin position="295"/>
        <end position="321"/>
    </location>
</feature>
<gene>
    <name evidence="11" type="ORF">G443_002798</name>
</gene>
<feature type="domain" description="ABC transporter" evidence="9">
    <location>
        <begin position="392"/>
        <end position="627"/>
    </location>
</feature>
<dbReference type="InterPro" id="IPR027417">
    <property type="entry name" value="P-loop_NTPase"/>
</dbReference>
<evidence type="ECO:0000256" key="3">
    <source>
        <dbReference type="ARBA" id="ARBA00022741"/>
    </source>
</evidence>
<evidence type="ECO:0000259" key="9">
    <source>
        <dbReference type="PROSITE" id="PS50893"/>
    </source>
</evidence>
<dbReference type="SUPFAM" id="SSF52540">
    <property type="entry name" value="P-loop containing nucleoside triphosphate hydrolases"/>
    <property type="match status" value="1"/>
</dbReference>
<dbReference type="Pfam" id="PF00664">
    <property type="entry name" value="ABC_membrane"/>
    <property type="match status" value="1"/>
</dbReference>
<keyword evidence="5 8" id="KW-1133">Transmembrane helix</keyword>
<dbReference type="InterPro" id="IPR003593">
    <property type="entry name" value="AAA+_ATPase"/>
</dbReference>
<keyword evidence="4 11" id="KW-0067">ATP-binding</keyword>
<comment type="caution">
    <text evidence="11">The sequence shown here is derived from an EMBL/GenBank/DDBJ whole genome shotgun (WGS) entry which is preliminary data.</text>
</comment>
<sequence>MSDPADAGTPDAGRSPAPTTTPSPTDTSTPGDDWRGVAAEDVEDPEGQASLRLERRSRRLLGELIRPRRGPVALALLLTVLQNASYLAGPLLVAGAIDVGLPAALDGRPEPLLWFVLGYAGAAIVSAVLQFAFITLSGRLGQDVLLELRQRLFRHAQRLSVSFHEGYTSGRLISRMTSDMESLDRLLAEGLDGLFTSLLSMIGIAALLLWMDAPLALIMLAALVPLVLVAGWFRSRSRSAYRRTRSSMANVITHLVETMNGVRAVQAYRREHRNDEIMGEASGEFRRANKRALDVLAVFVGATRSLGNLNLVVVLAVGGWWVADGRLELGVLTAFLLYLRRFYEPLDRLAMVLDSYTGAAAALEKISGVLAEAPHVAEPSEPVRLVSSRGDVRFEGVEFGYGEDRPPVLPRFDLEVPAGQTVALVGATGAGKSTLAKLLARFYDPSAGRVTLDGVDLRDLADEDLRTAVSMVTQESFLFSGSIADNIRLGRPEATDEEVVAAARAVGAHPFVTSLPDGYRTEVHKRGGRLSAGQRQLIAFARAFLAAPAVLVLDEATSSLDLPAEQAVQRALETVLRGRTAVIIAHRLSTVLIADRVLVMDGGRIVEDGPPAELIGSAGGRFHALHEAWRDSLV</sequence>
<dbReference type="PROSITE" id="PS50929">
    <property type="entry name" value="ABC_TM1F"/>
    <property type="match status" value="1"/>
</dbReference>
<feature type="transmembrane region" description="Helical" evidence="8">
    <location>
        <begin position="215"/>
        <end position="233"/>
    </location>
</feature>
<evidence type="ECO:0000256" key="4">
    <source>
        <dbReference type="ARBA" id="ARBA00022840"/>
    </source>
</evidence>
<feature type="compositionally biased region" description="Low complexity" evidence="7">
    <location>
        <begin position="15"/>
        <end position="31"/>
    </location>
</feature>
<dbReference type="PANTHER" id="PTHR43394:SF1">
    <property type="entry name" value="ATP-BINDING CASSETTE SUB-FAMILY B MEMBER 10, MITOCHONDRIAL"/>
    <property type="match status" value="1"/>
</dbReference>
<dbReference type="PROSITE" id="PS00211">
    <property type="entry name" value="ABC_TRANSPORTER_1"/>
    <property type="match status" value="1"/>
</dbReference>
<feature type="domain" description="ABC transmembrane type-1" evidence="10">
    <location>
        <begin position="73"/>
        <end position="358"/>
    </location>
</feature>
<evidence type="ECO:0000256" key="2">
    <source>
        <dbReference type="ARBA" id="ARBA00022692"/>
    </source>
</evidence>
<dbReference type="CDD" id="cd18546">
    <property type="entry name" value="ABC_6TM_Rv0194_D2_like"/>
    <property type="match status" value="1"/>
</dbReference>
<name>A0ABT1JJ41_ACTCY</name>
<evidence type="ECO:0000259" key="10">
    <source>
        <dbReference type="PROSITE" id="PS50929"/>
    </source>
</evidence>
<evidence type="ECO:0000256" key="8">
    <source>
        <dbReference type="SAM" id="Phobius"/>
    </source>
</evidence>
<keyword evidence="6 8" id="KW-0472">Membrane</keyword>
<dbReference type="Gene3D" id="3.40.50.300">
    <property type="entry name" value="P-loop containing nucleotide triphosphate hydrolases"/>
    <property type="match status" value="1"/>
</dbReference>
<dbReference type="SUPFAM" id="SSF90123">
    <property type="entry name" value="ABC transporter transmembrane region"/>
    <property type="match status" value="1"/>
</dbReference>
<dbReference type="InterPro" id="IPR039421">
    <property type="entry name" value="Type_1_exporter"/>
</dbReference>
<keyword evidence="3" id="KW-0547">Nucleotide-binding</keyword>
<dbReference type="Pfam" id="PF00005">
    <property type="entry name" value="ABC_tran"/>
    <property type="match status" value="1"/>
</dbReference>
<feature type="transmembrane region" description="Helical" evidence="8">
    <location>
        <begin position="186"/>
        <end position="209"/>
    </location>
</feature>
<organism evidence="11 12">
    <name type="scientific">Actinoalloteichus caeruleus DSM 43889</name>
    <dbReference type="NCBI Taxonomy" id="1120930"/>
    <lineage>
        <taxon>Bacteria</taxon>
        <taxon>Bacillati</taxon>
        <taxon>Actinomycetota</taxon>
        <taxon>Actinomycetes</taxon>
        <taxon>Pseudonocardiales</taxon>
        <taxon>Pseudonocardiaceae</taxon>
        <taxon>Actinoalloteichus</taxon>
        <taxon>Actinoalloteichus cyanogriseus</taxon>
    </lineage>
</organism>
<dbReference type="PANTHER" id="PTHR43394">
    <property type="entry name" value="ATP-DEPENDENT PERMEASE MDL1, MITOCHONDRIAL"/>
    <property type="match status" value="1"/>
</dbReference>
<dbReference type="InterPro" id="IPR036640">
    <property type="entry name" value="ABC1_TM_sf"/>
</dbReference>
<feature type="transmembrane region" description="Helical" evidence="8">
    <location>
        <begin position="112"/>
        <end position="136"/>
    </location>
</feature>
<keyword evidence="12" id="KW-1185">Reference proteome</keyword>
<proteinExistence type="predicted"/>
<dbReference type="SMART" id="SM00382">
    <property type="entry name" value="AAA"/>
    <property type="match status" value="1"/>
</dbReference>
<protein>
    <submittedName>
        <fullName evidence="11">ATP-binding cassette, subfamily B</fullName>
    </submittedName>
</protein>
<dbReference type="PROSITE" id="PS50893">
    <property type="entry name" value="ABC_TRANSPORTER_2"/>
    <property type="match status" value="1"/>
</dbReference>
<accession>A0ABT1JJ41</accession>
<evidence type="ECO:0000313" key="12">
    <source>
        <dbReference type="Proteomes" id="UP000791080"/>
    </source>
</evidence>
<comment type="subcellular location">
    <subcellularLocation>
        <location evidence="1">Cell membrane</location>
        <topology evidence="1">Multi-pass membrane protein</topology>
    </subcellularLocation>
</comment>
<feature type="transmembrane region" description="Helical" evidence="8">
    <location>
        <begin position="72"/>
        <end position="92"/>
    </location>
</feature>
<dbReference type="RefSeq" id="WP_026417498.1">
    <property type="nucleotide sequence ID" value="NZ_AUBJ02000001.1"/>
</dbReference>
<evidence type="ECO:0000256" key="7">
    <source>
        <dbReference type="SAM" id="MobiDB-lite"/>
    </source>
</evidence>